<gene>
    <name evidence="1" type="ORF">HPB50_010826</name>
</gene>
<accession>A0ACB7RRK4</accession>
<keyword evidence="2" id="KW-1185">Reference proteome</keyword>
<organism evidence="1 2">
    <name type="scientific">Hyalomma asiaticum</name>
    <name type="common">Tick</name>
    <dbReference type="NCBI Taxonomy" id="266040"/>
    <lineage>
        <taxon>Eukaryota</taxon>
        <taxon>Metazoa</taxon>
        <taxon>Ecdysozoa</taxon>
        <taxon>Arthropoda</taxon>
        <taxon>Chelicerata</taxon>
        <taxon>Arachnida</taxon>
        <taxon>Acari</taxon>
        <taxon>Parasitiformes</taxon>
        <taxon>Ixodida</taxon>
        <taxon>Ixodoidea</taxon>
        <taxon>Ixodidae</taxon>
        <taxon>Hyalomminae</taxon>
        <taxon>Hyalomma</taxon>
    </lineage>
</organism>
<proteinExistence type="predicted"/>
<dbReference type="Proteomes" id="UP000821845">
    <property type="component" value="Chromosome 8"/>
</dbReference>
<dbReference type="EMBL" id="CM023488">
    <property type="protein sequence ID" value="KAH6924033.1"/>
    <property type="molecule type" value="Genomic_DNA"/>
</dbReference>
<protein>
    <submittedName>
        <fullName evidence="1">Uncharacterized protein</fullName>
    </submittedName>
</protein>
<name>A0ACB7RRK4_HYAAI</name>
<evidence type="ECO:0000313" key="1">
    <source>
        <dbReference type="EMBL" id="KAH6924033.1"/>
    </source>
</evidence>
<evidence type="ECO:0000313" key="2">
    <source>
        <dbReference type="Proteomes" id="UP000821845"/>
    </source>
</evidence>
<reference evidence="1" key="1">
    <citation type="submission" date="2020-05" db="EMBL/GenBank/DDBJ databases">
        <title>Large-scale comparative analyses of tick genomes elucidate their genetic diversity and vector capacities.</title>
        <authorList>
            <person name="Jia N."/>
            <person name="Wang J."/>
            <person name="Shi W."/>
            <person name="Du L."/>
            <person name="Sun Y."/>
            <person name="Zhan W."/>
            <person name="Jiang J."/>
            <person name="Wang Q."/>
            <person name="Zhang B."/>
            <person name="Ji P."/>
            <person name="Sakyi L.B."/>
            <person name="Cui X."/>
            <person name="Yuan T."/>
            <person name="Jiang B."/>
            <person name="Yang W."/>
            <person name="Lam T.T.-Y."/>
            <person name="Chang Q."/>
            <person name="Ding S."/>
            <person name="Wang X."/>
            <person name="Zhu J."/>
            <person name="Ruan X."/>
            <person name="Zhao L."/>
            <person name="Wei J."/>
            <person name="Que T."/>
            <person name="Du C."/>
            <person name="Cheng J."/>
            <person name="Dai P."/>
            <person name="Han X."/>
            <person name="Huang E."/>
            <person name="Gao Y."/>
            <person name="Liu J."/>
            <person name="Shao H."/>
            <person name="Ye R."/>
            <person name="Li L."/>
            <person name="Wei W."/>
            <person name="Wang X."/>
            <person name="Wang C."/>
            <person name="Yang T."/>
            <person name="Huo Q."/>
            <person name="Li W."/>
            <person name="Guo W."/>
            <person name="Chen H."/>
            <person name="Zhou L."/>
            <person name="Ni X."/>
            <person name="Tian J."/>
            <person name="Zhou Y."/>
            <person name="Sheng Y."/>
            <person name="Liu T."/>
            <person name="Pan Y."/>
            <person name="Xia L."/>
            <person name="Li J."/>
            <person name="Zhao F."/>
            <person name="Cao W."/>
        </authorList>
    </citation>
    <scope>NUCLEOTIDE SEQUENCE</scope>
    <source>
        <strain evidence="1">Hyas-2018</strain>
    </source>
</reference>
<sequence length="104" mass="10987">MFETRNFISIPPSNCSRITLSEGVPIATSSIDNTNCVTAGVLAQAYFTSDRTLNNNVDQTASLKKEIPESQLGAAVTSASTTSNVAAGERAARATAQKLTHRID</sequence>
<comment type="caution">
    <text evidence="1">The sequence shown here is derived from an EMBL/GenBank/DDBJ whole genome shotgun (WGS) entry which is preliminary data.</text>
</comment>